<proteinExistence type="predicted"/>
<dbReference type="AlphaFoldDB" id="A0A7S1FPQ7"/>
<gene>
    <name evidence="1" type="ORF">CHYS00102_LOCUS8998</name>
</gene>
<dbReference type="EMBL" id="HBFR01012483">
    <property type="protein sequence ID" value="CAD8881810.1"/>
    <property type="molecule type" value="Transcribed_RNA"/>
</dbReference>
<organism evidence="1">
    <name type="scientific">Corethron hystrix</name>
    <dbReference type="NCBI Taxonomy" id="216773"/>
    <lineage>
        <taxon>Eukaryota</taxon>
        <taxon>Sar</taxon>
        <taxon>Stramenopiles</taxon>
        <taxon>Ochrophyta</taxon>
        <taxon>Bacillariophyta</taxon>
        <taxon>Coscinodiscophyceae</taxon>
        <taxon>Corethrophycidae</taxon>
        <taxon>Corethrales</taxon>
        <taxon>Corethraceae</taxon>
        <taxon>Corethron</taxon>
    </lineage>
</organism>
<name>A0A7S1FPQ7_9STRA</name>
<sequence length="481" mass="54841">METEEEVSFALMKFDKYYASVDETESMLSYESEQLLRRGNDMISFFQICGPAYVRGHRRTSEILIVFRYEATSTEGGDRFFKDNLEMKVKSYAMTDPNGVDGVEDFDIVDHDQRKMSELLGGYEKNKGSSQDKIERVVKEWIPKDQRKKYTYFSVDFPDNAASAEIKQSPEKFSSLDISVKGYGIDLEGAEDSLAAVSFDDLEDVIQNAYGLLINPNVGVIVSIEVVPWANNYQFEMAAGIGKIIVKEDGAQSGKVFSDFLKKLYLGANAEFIVRMDQEARDRSNKIFLLAQCQTFLYRLSKLELCHTAIRHKYELYNTATYDALKTFTLTNTTGNNGDPDWSDQEKQVIQAGRLLYLLEGRAEGKGLYNEASSEHIRWMTEVYAPCMNRLSMPKYHNTYGTLVSTHWMDHQECMGYVVCHMRGAVRTENGCVYDGSILQTDWIGLVDSFCMPYMEFDVDLMWGDKCNLATDEEAIFGEGR</sequence>
<evidence type="ECO:0000313" key="1">
    <source>
        <dbReference type="EMBL" id="CAD8881810.1"/>
    </source>
</evidence>
<protein>
    <submittedName>
        <fullName evidence="1">Uncharacterized protein</fullName>
    </submittedName>
</protein>
<reference evidence="1" key="1">
    <citation type="submission" date="2021-01" db="EMBL/GenBank/DDBJ databases">
        <authorList>
            <person name="Corre E."/>
            <person name="Pelletier E."/>
            <person name="Niang G."/>
            <person name="Scheremetjew M."/>
            <person name="Finn R."/>
            <person name="Kale V."/>
            <person name="Holt S."/>
            <person name="Cochrane G."/>
            <person name="Meng A."/>
            <person name="Brown T."/>
            <person name="Cohen L."/>
        </authorList>
    </citation>
    <scope>NUCLEOTIDE SEQUENCE</scope>
    <source>
        <strain evidence="1">308</strain>
    </source>
</reference>
<accession>A0A7S1FPQ7</accession>